<dbReference type="InterPro" id="IPR011009">
    <property type="entry name" value="Kinase-like_dom_sf"/>
</dbReference>
<proteinExistence type="inferred from homology"/>
<feature type="compositionally biased region" description="Basic and acidic residues" evidence="7">
    <location>
        <begin position="1"/>
        <end position="12"/>
    </location>
</feature>
<dbReference type="Proteomes" id="UP000596276">
    <property type="component" value="Chromosome 2"/>
</dbReference>
<dbReference type="Pfam" id="PF00854">
    <property type="entry name" value="PTR2"/>
    <property type="match status" value="1"/>
</dbReference>
<keyword evidence="4 8" id="KW-0812">Transmembrane</keyword>
<evidence type="ECO:0000256" key="8">
    <source>
        <dbReference type="SAM" id="Phobius"/>
    </source>
</evidence>
<evidence type="ECO:0000256" key="3">
    <source>
        <dbReference type="ARBA" id="ARBA00022448"/>
    </source>
</evidence>
<evidence type="ECO:0000256" key="1">
    <source>
        <dbReference type="ARBA" id="ARBA00004141"/>
    </source>
</evidence>
<dbReference type="GO" id="GO:0005886">
    <property type="term" value="C:plasma membrane"/>
    <property type="evidence" value="ECO:0007669"/>
    <property type="project" value="UniProtKB-ARBA"/>
</dbReference>
<dbReference type="Gene3D" id="3.90.1200.10">
    <property type="match status" value="1"/>
</dbReference>
<reference evidence="11" key="1">
    <citation type="journal article" date="2021" name="G3 (Bethesda)">
        <title>Chromosome assembled and annotated genome sequence of Aspergillus flavus NRRL 3357.</title>
        <authorList>
            <person name="Skerker J.M."/>
            <person name="Pianalto K.M."/>
            <person name="Mondo S.J."/>
            <person name="Yang K."/>
            <person name="Arkin A.P."/>
            <person name="Keller N.P."/>
            <person name="Grigoriev I.V."/>
            <person name="Louise Glass N.L."/>
        </authorList>
    </citation>
    <scope>NUCLEOTIDE SEQUENCE [LARGE SCALE GENOMIC DNA]</scope>
    <source>
        <strain evidence="11">ATCC 200026 / FGSC A1120 / IAM 13836 / NRRL 3357 / JCM 12722 / SRRC 167</strain>
    </source>
</reference>
<feature type="transmembrane region" description="Helical" evidence="8">
    <location>
        <begin position="468"/>
        <end position="492"/>
    </location>
</feature>
<sequence>MASKEPYDEKTGIPDVEETSPSPVEYDEDTPTEEELATLRRVPGSLPIVAYLICVVEFSERASYYGVSGLVSNFVNRPLPVGGNGYGAPPRGTQQTAGALGMGTVKANAVNQSFSMLAYALPMVFGYLSDAHTGRFKMIYWGVFVFGIAHVLMVGATAPNLLANGGAKAPFFISLYMLSVGAAMFKPNVSPLLLDQMPNTKAKTKLLSNGEKVIVDPEVTTERAMLWFYLLINIGGFMQVATSYAEKYVGWWLAFILPLFLYLPLPALLFWLRKRLVLHPPGGSDLLNVCRVLGICLSRGGIFRIGRHGFWDAAKPSVIAAKGQNIRTHWNDQFVEDVRRTFQATGIFCFFPIQYINDNGLGNAASFLSTMLTTNGVPNDVISNFNSLSIIAFAPVLNYGLYPLLRHFHIRYGPVARITTGLALSTIGGIGYTVLNYYAYKLGPCGKYGSSDTCVDADGVSLVAPITIWWMAIPYALGGISELFVNVPAYGIAYSRAPKNMRGLVSAINLLNTAVAYAIGLACSAVIKDPYLTWVFGGPSIVGGVLTVVFYFMFRHIDKEEYMLSENAEETHHGKSFNNRIYFLKIYVPEELRLHGLNSGAVNDMVLKLNGKFFDQTKSENEVSCLSLLEYFVPEIPAPRALAWSDSKNSLVHKLTVAGTPVKKELEIHSDTDGQLQGWILMTRLPGIPLSTLHLDTDKLKVVGEQLADIVYRWRESLPTWASAGNLACGLPHGKDQDPNSVEVAGLRIASSSNMPGFGVKVVEPIISQLQYYRVRLETRLQKLQALDIFAGNRHLIAPIRDFIAVRLPQLGISNGKYPFLFTHYDLSPRNVLMSVDHTRITGIIDFEFSGFFPELDEFVNDSVANEGDWPNAFYEAYLNRLEVCGMKTPMNGIKEEHWKEATWLSRLEDNIAPWWLENLTPEDRRKPSEDLRKSETVVLEAIRVLGTGV</sequence>
<evidence type="ECO:0000313" key="11">
    <source>
        <dbReference type="Proteomes" id="UP000596276"/>
    </source>
</evidence>
<accession>A0A7U2MGN2</accession>
<feature type="region of interest" description="Disordered" evidence="7">
    <location>
        <begin position="1"/>
        <end position="31"/>
    </location>
</feature>
<evidence type="ECO:0000259" key="9">
    <source>
        <dbReference type="Pfam" id="PF01636"/>
    </source>
</evidence>
<name>A0A7U2MGN2_ASPFN</name>
<dbReference type="Pfam" id="PF01636">
    <property type="entry name" value="APH"/>
    <property type="match status" value="1"/>
</dbReference>
<dbReference type="GO" id="GO:0071916">
    <property type="term" value="F:dipeptide transmembrane transporter activity"/>
    <property type="evidence" value="ECO:0007669"/>
    <property type="project" value="UniProtKB-ARBA"/>
</dbReference>
<feature type="domain" description="Aminoglycoside phosphotransferase" evidence="9">
    <location>
        <begin position="661"/>
        <end position="860"/>
    </location>
</feature>
<keyword evidence="11" id="KW-1185">Reference proteome</keyword>
<dbReference type="InterPro" id="IPR002575">
    <property type="entry name" value="Aminoglycoside_PTrfase"/>
</dbReference>
<feature type="transmembrane region" description="Helical" evidence="8">
    <location>
        <begin position="251"/>
        <end position="272"/>
    </location>
</feature>
<dbReference type="InterPro" id="IPR000109">
    <property type="entry name" value="POT_fam"/>
</dbReference>
<dbReference type="FunFam" id="1.20.1250.20:FF:000085">
    <property type="entry name" value="MFS peptide transporter Ptr2"/>
    <property type="match status" value="1"/>
</dbReference>
<protein>
    <submittedName>
        <fullName evidence="10">POT family-domain-containing protein</fullName>
    </submittedName>
</protein>
<feature type="transmembrane region" description="Helical" evidence="8">
    <location>
        <begin position="533"/>
        <end position="554"/>
    </location>
</feature>
<organism evidence="10 11">
    <name type="scientific">Aspergillus flavus (strain ATCC 200026 / FGSC A1120 / IAM 13836 / NRRL 3357 / JCM 12722 / SRRC 167)</name>
    <dbReference type="NCBI Taxonomy" id="332952"/>
    <lineage>
        <taxon>Eukaryota</taxon>
        <taxon>Fungi</taxon>
        <taxon>Dikarya</taxon>
        <taxon>Ascomycota</taxon>
        <taxon>Pezizomycotina</taxon>
        <taxon>Eurotiomycetes</taxon>
        <taxon>Eurotiomycetidae</taxon>
        <taxon>Eurotiales</taxon>
        <taxon>Aspergillaceae</taxon>
        <taxon>Aspergillus</taxon>
        <taxon>Aspergillus subgen. Circumdati</taxon>
    </lineage>
</organism>
<dbReference type="SUPFAM" id="SSF56112">
    <property type="entry name" value="Protein kinase-like (PK-like)"/>
    <property type="match status" value="1"/>
</dbReference>
<gene>
    <name evidence="10" type="ORF">F9C07_2198981</name>
</gene>
<comment type="similarity">
    <text evidence="2">Belongs to the major facilitator superfamily. Proton-dependent oligopeptide transporter (POT/PTR) (TC 2.A.17) family.</text>
</comment>
<dbReference type="PANTHER" id="PTHR11654">
    <property type="entry name" value="OLIGOPEPTIDE TRANSPORTER-RELATED"/>
    <property type="match status" value="1"/>
</dbReference>
<evidence type="ECO:0000313" key="10">
    <source>
        <dbReference type="EMBL" id="QRD83402.1"/>
    </source>
</evidence>
<feature type="transmembrane region" description="Helical" evidence="8">
    <location>
        <begin position="140"/>
        <end position="163"/>
    </location>
</feature>
<keyword evidence="5 8" id="KW-1133">Transmembrane helix</keyword>
<dbReference type="InterPro" id="IPR036259">
    <property type="entry name" value="MFS_trans_sf"/>
</dbReference>
<dbReference type="VEuPathDB" id="FungiDB:AFLA_000134"/>
<dbReference type="Gene3D" id="1.20.1250.20">
    <property type="entry name" value="MFS general substrate transporter like domains"/>
    <property type="match status" value="1"/>
</dbReference>
<evidence type="ECO:0000256" key="2">
    <source>
        <dbReference type="ARBA" id="ARBA00005982"/>
    </source>
</evidence>
<evidence type="ECO:0000256" key="7">
    <source>
        <dbReference type="SAM" id="MobiDB-lite"/>
    </source>
</evidence>
<feature type="transmembrane region" description="Helical" evidence="8">
    <location>
        <begin position="504"/>
        <end position="527"/>
    </location>
</feature>
<dbReference type="VEuPathDB" id="FungiDB:F9C07_2198981"/>
<evidence type="ECO:0000256" key="5">
    <source>
        <dbReference type="ARBA" id="ARBA00022989"/>
    </source>
</evidence>
<feature type="transmembrane region" description="Helical" evidence="8">
    <location>
        <begin position="226"/>
        <end position="245"/>
    </location>
</feature>
<feature type="transmembrane region" description="Helical" evidence="8">
    <location>
        <begin position="415"/>
        <end position="440"/>
    </location>
</feature>
<evidence type="ECO:0000256" key="6">
    <source>
        <dbReference type="ARBA" id="ARBA00023136"/>
    </source>
</evidence>
<feature type="transmembrane region" description="Helical" evidence="8">
    <location>
        <begin position="169"/>
        <end position="185"/>
    </location>
</feature>
<comment type="subcellular location">
    <subcellularLocation>
        <location evidence="1">Membrane</location>
        <topology evidence="1">Multi-pass membrane protein</topology>
    </subcellularLocation>
</comment>
<dbReference type="AlphaFoldDB" id="A0A7U2MGN2"/>
<keyword evidence="3" id="KW-0813">Transport</keyword>
<dbReference type="EMBL" id="CP044622">
    <property type="protein sequence ID" value="QRD83402.1"/>
    <property type="molecule type" value="Genomic_DNA"/>
</dbReference>
<keyword evidence="6 8" id="KW-0472">Membrane</keyword>
<dbReference type="SUPFAM" id="SSF103473">
    <property type="entry name" value="MFS general substrate transporter"/>
    <property type="match status" value="1"/>
</dbReference>
<evidence type="ECO:0000256" key="4">
    <source>
        <dbReference type="ARBA" id="ARBA00022692"/>
    </source>
</evidence>